<dbReference type="EMBL" id="FWXJ01000002">
    <property type="protein sequence ID" value="SMC33510.1"/>
    <property type="molecule type" value="Genomic_DNA"/>
</dbReference>
<accession>A0A1W1YBB9</accession>
<keyword evidence="1" id="KW-0472">Membrane</keyword>
<gene>
    <name evidence="2" type="ORF">SAMN06296008_102215</name>
</gene>
<keyword evidence="1" id="KW-0812">Transmembrane</keyword>
<reference evidence="2 3" key="1">
    <citation type="submission" date="2017-04" db="EMBL/GenBank/DDBJ databases">
        <authorList>
            <person name="Afonso C.L."/>
            <person name="Miller P.J."/>
            <person name="Scott M.A."/>
            <person name="Spackman E."/>
            <person name="Goraichik I."/>
            <person name="Dimitrov K.M."/>
            <person name="Suarez D.L."/>
            <person name="Swayne D.E."/>
        </authorList>
    </citation>
    <scope>NUCLEOTIDE SEQUENCE [LARGE SCALE GENOMIC DNA]</scope>
    <source>
        <strain evidence="2 3">VK13</strain>
    </source>
</reference>
<protein>
    <recommendedName>
        <fullName evidence="4">Transmembrane protein</fullName>
    </recommendedName>
</protein>
<evidence type="ECO:0000313" key="3">
    <source>
        <dbReference type="Proteomes" id="UP000192708"/>
    </source>
</evidence>
<organism evidence="2 3">
    <name type="scientific">Polynucleobacter kasalickyi</name>
    <dbReference type="NCBI Taxonomy" id="1938817"/>
    <lineage>
        <taxon>Bacteria</taxon>
        <taxon>Pseudomonadati</taxon>
        <taxon>Pseudomonadota</taxon>
        <taxon>Betaproteobacteria</taxon>
        <taxon>Burkholderiales</taxon>
        <taxon>Burkholderiaceae</taxon>
        <taxon>Polynucleobacter</taxon>
    </lineage>
</organism>
<feature type="transmembrane region" description="Helical" evidence="1">
    <location>
        <begin position="62"/>
        <end position="87"/>
    </location>
</feature>
<dbReference type="Proteomes" id="UP000192708">
    <property type="component" value="Unassembled WGS sequence"/>
</dbReference>
<dbReference type="STRING" id="1938817.SAMN06296008_102215"/>
<sequence>MFMANFKSKLLTCTLSTFLPGTGLHFAYLFGLKSKWFFLQIACLCIGVWGWMELAQTEKESILGWIAVILGEGSILASWIATFAFGLRPDEKFDAQFNPLSTKKNQSGWLIILCVVVALMVGAFFLMSGLAIAFEQYFSMQIEAARKISQ</sequence>
<feature type="transmembrane region" description="Helical" evidence="1">
    <location>
        <begin position="36"/>
        <end position="55"/>
    </location>
</feature>
<keyword evidence="3" id="KW-1185">Reference proteome</keyword>
<name>A0A1W1YBB9_9BURK</name>
<feature type="transmembrane region" description="Helical" evidence="1">
    <location>
        <begin position="107"/>
        <end position="134"/>
    </location>
</feature>
<evidence type="ECO:0008006" key="4">
    <source>
        <dbReference type="Google" id="ProtNLM"/>
    </source>
</evidence>
<proteinExistence type="predicted"/>
<evidence type="ECO:0000256" key="1">
    <source>
        <dbReference type="SAM" id="Phobius"/>
    </source>
</evidence>
<dbReference type="AlphaFoldDB" id="A0A1W1YBB9"/>
<keyword evidence="1" id="KW-1133">Transmembrane helix</keyword>
<evidence type="ECO:0000313" key="2">
    <source>
        <dbReference type="EMBL" id="SMC33510.1"/>
    </source>
</evidence>